<name>A0ABW5C0U4_9BACI</name>
<dbReference type="Gene3D" id="3.40.50.880">
    <property type="match status" value="2"/>
</dbReference>
<evidence type="ECO:0000256" key="5">
    <source>
        <dbReference type="ARBA" id="ARBA00015719"/>
    </source>
</evidence>
<evidence type="ECO:0000256" key="1">
    <source>
        <dbReference type="ARBA" id="ARBA00001092"/>
    </source>
</evidence>
<keyword evidence="8" id="KW-0720">Serine protease</keyword>
<dbReference type="InterPro" id="IPR005320">
    <property type="entry name" value="Peptidase_S51"/>
</dbReference>
<keyword evidence="6" id="KW-0645">Protease</keyword>
<dbReference type="RefSeq" id="WP_379053041.1">
    <property type="nucleotide sequence ID" value="NZ_JBHUIK010000005.1"/>
</dbReference>
<evidence type="ECO:0000256" key="4">
    <source>
        <dbReference type="ARBA" id="ARBA00013115"/>
    </source>
</evidence>
<dbReference type="GO" id="GO:0004180">
    <property type="term" value="F:carboxypeptidase activity"/>
    <property type="evidence" value="ECO:0007669"/>
    <property type="project" value="UniProtKB-KW"/>
</dbReference>
<dbReference type="PANTHER" id="PTHR36175:SF1">
    <property type="entry name" value="CYANOPHYCINASE"/>
    <property type="match status" value="1"/>
</dbReference>
<organism evidence="9 10">
    <name type="scientific">Metabacillus endolithicus</name>
    <dbReference type="NCBI Taxonomy" id="1535204"/>
    <lineage>
        <taxon>Bacteria</taxon>
        <taxon>Bacillati</taxon>
        <taxon>Bacillota</taxon>
        <taxon>Bacilli</taxon>
        <taxon>Bacillales</taxon>
        <taxon>Bacillaceae</taxon>
        <taxon>Metabacillus</taxon>
    </lineage>
</organism>
<dbReference type="EMBL" id="JBHUIK010000005">
    <property type="protein sequence ID" value="MFD2216058.1"/>
    <property type="molecule type" value="Genomic_DNA"/>
</dbReference>
<dbReference type="InterPro" id="IPR011811">
    <property type="entry name" value="Peptidase_S51_cyanophycinase"/>
</dbReference>
<proteinExistence type="inferred from homology"/>
<dbReference type="Pfam" id="PF03575">
    <property type="entry name" value="Peptidase_S51"/>
    <property type="match status" value="2"/>
</dbReference>
<accession>A0ABW5C0U4</accession>
<keyword evidence="7 9" id="KW-0378">Hydrolase</keyword>
<evidence type="ECO:0000256" key="7">
    <source>
        <dbReference type="ARBA" id="ARBA00022801"/>
    </source>
</evidence>
<reference evidence="10" key="1">
    <citation type="journal article" date="2019" name="Int. J. Syst. Evol. Microbiol.">
        <title>The Global Catalogue of Microorganisms (GCM) 10K type strain sequencing project: providing services to taxonomists for standard genome sequencing and annotation.</title>
        <authorList>
            <consortium name="The Broad Institute Genomics Platform"/>
            <consortium name="The Broad Institute Genome Sequencing Center for Infectious Disease"/>
            <person name="Wu L."/>
            <person name="Ma J."/>
        </authorList>
    </citation>
    <scope>NUCLEOTIDE SEQUENCE [LARGE SCALE GENOMIC DNA]</scope>
    <source>
        <strain evidence="10">CGMCC 1.15474</strain>
    </source>
</reference>
<dbReference type="GO" id="GO:0008241">
    <property type="term" value="F:peptidyl-dipeptidase activity"/>
    <property type="evidence" value="ECO:0007669"/>
    <property type="project" value="UniProtKB-EC"/>
</dbReference>
<keyword evidence="10" id="KW-1185">Reference proteome</keyword>
<comment type="caution">
    <text evidence="9">The sequence shown here is derived from an EMBL/GenBank/DDBJ whole genome shotgun (WGS) entry which is preliminary data.</text>
</comment>
<gene>
    <name evidence="9" type="ORF">ACFSKK_20425</name>
</gene>
<protein>
    <recommendedName>
        <fullName evidence="5">Cyanophycinase</fullName>
        <ecNumber evidence="4">3.4.15.6</ecNumber>
    </recommendedName>
</protein>
<dbReference type="InterPro" id="IPR029062">
    <property type="entry name" value="Class_I_gatase-like"/>
</dbReference>
<evidence type="ECO:0000256" key="8">
    <source>
        <dbReference type="ARBA" id="ARBA00022825"/>
    </source>
</evidence>
<dbReference type="EC" id="3.4.15.6" evidence="4"/>
<dbReference type="Proteomes" id="UP001597318">
    <property type="component" value="Unassembled WGS sequence"/>
</dbReference>
<evidence type="ECO:0000256" key="3">
    <source>
        <dbReference type="ARBA" id="ARBA00006534"/>
    </source>
</evidence>
<dbReference type="CDD" id="cd03145">
    <property type="entry name" value="GAT1_cyanophycinase"/>
    <property type="match status" value="2"/>
</dbReference>
<dbReference type="SUPFAM" id="SSF52317">
    <property type="entry name" value="Class I glutamine amidotransferase-like"/>
    <property type="match status" value="2"/>
</dbReference>
<sequence>MRKGFSILLTLLLCLSLWISAVGEVKAHSTSSKGSLVIVGGSLGSSNNEVYQAFIERAGGNKKAKIGIIPVASSSLNSSYDFKEKMVELGIEEKSVEILQISNHDLKGTDEDEAKWKNNVNKKKIVKKIEGLTGIWFVGGDQIKITSTLLKKNGKKTKALEAIWKIYQNGAVIGGTSAGAAIMSDVMISGGDSIGGFKNEFVNEDIYYPDKEYNPVFISKGLGFFQHGIVDQHFDERARLGRLISTAVDFEANKEKYYSYGIDEDTALVVDNKDQKASIVGRGGVAVIDTNSAKKDENKGTIQNVKFSYLSSGDMIHLDTKEIKMKEGKYQTKGEEYYDFQPLPATGILSSYGRLKEYLAYALVDNASADSVKSFVYESSGEGFKLSFKEAEDTNGYWGYTDGQKDDYSIVNVVLDIEPASVTFKEEEHIFENYREPVFRPSSSAVESSTIKGNLVMAGGALGSSNSAVYNKFIELARVKGDTRIGIIPAASSSLKSSELFKKDLIQYGVENEAIEILPISNHDFKGTVENESSWLDNRNNEELAKKIKDFTAIWFVGGDQTNITASLLNDDMTHSKVLNAIWDIYKNGAVLGGTSAGAAIMSDVMIAGGGSFDTLSKGFTETYDGMTQQEGGPGYLEQGLGFFQEGIIDQHFDNKARLGRLIAVTDELGEQDEISYGIDEDTAMVVYNNQNTIEVIGRGGVSLVDLSSMKKAGRKMENIELSWLTEGDQFSLDTHQLKIKESKVETKGYEYYNSPVAPHSGVLTPHGSLGHFLSYQLVDNEAVQEVKSYSFHEGKGFELTFKKGKETNGYWGYKDGGKDHYSYEKVIVDVVPGSFLIKD</sequence>
<evidence type="ECO:0000256" key="2">
    <source>
        <dbReference type="ARBA" id="ARBA00002039"/>
    </source>
</evidence>
<dbReference type="PANTHER" id="PTHR36175">
    <property type="entry name" value="CYANOPHYCINASE"/>
    <property type="match status" value="1"/>
</dbReference>
<comment type="similarity">
    <text evidence="3">Belongs to the peptidase S51 family.</text>
</comment>
<dbReference type="NCBIfam" id="TIGR02069">
    <property type="entry name" value="cyanophycinase"/>
    <property type="match status" value="2"/>
</dbReference>
<evidence type="ECO:0000256" key="6">
    <source>
        <dbReference type="ARBA" id="ARBA00022670"/>
    </source>
</evidence>
<evidence type="ECO:0000313" key="10">
    <source>
        <dbReference type="Proteomes" id="UP001597318"/>
    </source>
</evidence>
<comment type="catalytic activity">
    <reaction evidence="1">
        <text>[L-4-(L-arginin-2-N-yl)aspartate](n) + H2O = [L-4-(L-arginin-2-N-yl)aspartate](n-1) + L-4-(L-arginin-2-N-yl)aspartate</text>
        <dbReference type="Rhea" id="RHEA:12845"/>
        <dbReference type="Rhea" id="RHEA-COMP:13728"/>
        <dbReference type="Rhea" id="RHEA-COMP:13734"/>
        <dbReference type="ChEBI" id="CHEBI:15377"/>
        <dbReference type="ChEBI" id="CHEBI:137986"/>
        <dbReference type="ChEBI" id="CHEBI:137991"/>
        <dbReference type="EC" id="3.4.15.6"/>
    </reaction>
</comment>
<comment type="function">
    <text evidence="2">Exopeptidase that catalyzes the hydrolytic cleavage of multi-L-arginyl-poly-L-aspartic acid (cyanophycin; a water-insoluble reserve polymer) into aspartate-arginine dipeptides.</text>
</comment>
<keyword evidence="9" id="KW-0121">Carboxypeptidase</keyword>
<evidence type="ECO:0000313" key="9">
    <source>
        <dbReference type="EMBL" id="MFD2216058.1"/>
    </source>
</evidence>